<dbReference type="OrthoDB" id="7829925at2"/>
<feature type="chain" id="PRO_5005170754" description="Cation transport ATPase" evidence="1">
    <location>
        <begin position="17"/>
        <end position="200"/>
    </location>
</feature>
<reference evidence="2 3" key="1">
    <citation type="journal article" date="2014" name="Int. J. Syst. Evol. Microbiol.">
        <title>Celeribacter indicus sp. nov., a polycyclic aromatic hydrocarbon-degrading bacterium from deep-sea sediment and reclassification of Huaishuia halophila as Celeribacter halophilus comb. nov.</title>
        <authorList>
            <person name="Lai Q."/>
            <person name="Cao J."/>
            <person name="Yuan J."/>
            <person name="Li F."/>
            <person name="Shao Z."/>
        </authorList>
    </citation>
    <scope>NUCLEOTIDE SEQUENCE [LARGE SCALE GENOMIC DNA]</scope>
    <source>
        <strain evidence="2">P73</strain>
    </source>
</reference>
<gene>
    <name evidence="2" type="ORF">P73_0542</name>
</gene>
<accession>A0A0B5DYI3</accession>
<keyword evidence="1" id="KW-0732">Signal</keyword>
<keyword evidence="3" id="KW-1185">Reference proteome</keyword>
<dbReference type="HOGENOM" id="CLU_106283_0_0_5"/>
<name>A0A0B5DYI3_9RHOB</name>
<dbReference type="KEGG" id="cid:P73_0542"/>
<dbReference type="EMBL" id="CP004393">
    <property type="protein sequence ID" value="AJE45257.1"/>
    <property type="molecule type" value="Genomic_DNA"/>
</dbReference>
<sequence length="200" mass="20185">MTGAAMAAAVALALTACQMPPPGTGAGAGLPRRVTLVQSGLSVEGPAGFCVDTASVRDTAEGGFVLLAQCTRATGGGGPALLTLSVSPPLAAPGAFAPARLAEFFATAEGRAVLSRAGRADTVRVLESRSGEGAFLLHARDTAPPPIAGLDDDYWRVLFVLDGRLMTATATGFEATPVSAGALKALLARFRIALERANPV</sequence>
<organism evidence="2 3">
    <name type="scientific">Celeribacter indicus</name>
    <dbReference type="NCBI Taxonomy" id="1208324"/>
    <lineage>
        <taxon>Bacteria</taxon>
        <taxon>Pseudomonadati</taxon>
        <taxon>Pseudomonadota</taxon>
        <taxon>Alphaproteobacteria</taxon>
        <taxon>Rhodobacterales</taxon>
        <taxon>Roseobacteraceae</taxon>
        <taxon>Celeribacter</taxon>
    </lineage>
</organism>
<evidence type="ECO:0000256" key="1">
    <source>
        <dbReference type="SAM" id="SignalP"/>
    </source>
</evidence>
<dbReference type="RefSeq" id="WP_043868350.1">
    <property type="nucleotide sequence ID" value="NZ_CP004393.1"/>
</dbReference>
<protein>
    <recommendedName>
        <fullName evidence="4">Cation transport ATPase</fullName>
    </recommendedName>
</protein>
<evidence type="ECO:0008006" key="4">
    <source>
        <dbReference type="Google" id="ProtNLM"/>
    </source>
</evidence>
<dbReference type="AlphaFoldDB" id="A0A0B5DYI3"/>
<evidence type="ECO:0000313" key="2">
    <source>
        <dbReference type="EMBL" id="AJE45257.1"/>
    </source>
</evidence>
<dbReference type="STRING" id="1208324.P73_0542"/>
<proteinExistence type="predicted"/>
<dbReference type="Proteomes" id="UP000031521">
    <property type="component" value="Chromosome"/>
</dbReference>
<evidence type="ECO:0000313" key="3">
    <source>
        <dbReference type="Proteomes" id="UP000031521"/>
    </source>
</evidence>
<feature type="signal peptide" evidence="1">
    <location>
        <begin position="1"/>
        <end position="16"/>
    </location>
</feature>